<feature type="compositionally biased region" description="Polar residues" evidence="1">
    <location>
        <begin position="350"/>
        <end position="364"/>
    </location>
</feature>
<feature type="region of interest" description="Disordered" evidence="1">
    <location>
        <begin position="350"/>
        <end position="374"/>
    </location>
</feature>
<feature type="region of interest" description="Disordered" evidence="1">
    <location>
        <begin position="137"/>
        <end position="159"/>
    </location>
</feature>
<feature type="compositionally biased region" description="Polar residues" evidence="1">
    <location>
        <begin position="407"/>
        <end position="421"/>
    </location>
</feature>
<feature type="region of interest" description="Disordered" evidence="1">
    <location>
        <begin position="393"/>
        <end position="466"/>
    </location>
</feature>
<sequence>MSETVPKKRLLSTSSPEGLSVASRITSTRIANLLIREGPQPIRRITSQLAVEVVGFDLLSLSKQRRLIMAAMEQVDPENNVVFEKIGWGQWAVRRVDSDYIYTEGNSEAKFSLDEEAKKLSVQELRNQTGVKLGWTKKQPQSGVLSSMSPPKLKHPVIPADASKLRRESISANKHNLHNIKVPMETSTTTSNAIESDSEDDFALSDEMDDVDDEEDDSDESDDGAGDSALFKFDDDSLPNQSIDKFKRQLKSPPPIKFANRVPLKVSPPPGTGPTIMNGQRRRSSTSTTNSVSKSYSYSQRHQIFNRSRLNSLENLDNYILSSAKGSGASLASPPPPGVTSAVIAAAANGQPTNNNYSQSQQYSPAGPHGNSLSSSPWNPGYYIHNSSGSPDSIAATMSGGRRKSSFNESHIRSTLSSSLPKVQVEMKNGTYEDSTHSRSTNSVYKHSPPMSKVQLKGEQPLSDTDEEDWATIGAESLRSGIARRNRAAEEAEANNRNNNNSSSNNIEERNAAYALVDLMSV</sequence>
<accession>A0ABP0EBF2</accession>
<keyword evidence="3" id="KW-1185">Reference proteome</keyword>
<evidence type="ECO:0000256" key="1">
    <source>
        <dbReference type="SAM" id="MobiDB-lite"/>
    </source>
</evidence>
<dbReference type="Pfam" id="PF10330">
    <property type="entry name" value="Stb3"/>
    <property type="match status" value="1"/>
</dbReference>
<dbReference type="PANTHER" id="PTHR28164:SF1">
    <property type="entry name" value="PROTEIN STB3"/>
    <property type="match status" value="1"/>
</dbReference>
<feature type="compositionally biased region" description="Acidic residues" evidence="1">
    <location>
        <begin position="196"/>
        <end position="225"/>
    </location>
</feature>
<organism evidence="2 3">
    <name type="scientific">[Candida] anglica</name>
    <dbReference type="NCBI Taxonomy" id="148631"/>
    <lineage>
        <taxon>Eukaryota</taxon>
        <taxon>Fungi</taxon>
        <taxon>Dikarya</taxon>
        <taxon>Ascomycota</taxon>
        <taxon>Saccharomycotina</taxon>
        <taxon>Pichiomycetes</taxon>
        <taxon>Debaryomycetaceae</taxon>
        <taxon>Kurtzmaniella</taxon>
    </lineage>
</organism>
<feature type="compositionally biased region" description="Polar residues" evidence="1">
    <location>
        <begin position="138"/>
        <end position="149"/>
    </location>
</feature>
<gene>
    <name evidence="2" type="ORF">CAAN4_C10946</name>
</gene>
<dbReference type="EMBL" id="OZ004255">
    <property type="protein sequence ID" value="CAK7901210.1"/>
    <property type="molecule type" value="Genomic_DNA"/>
</dbReference>
<evidence type="ECO:0000313" key="3">
    <source>
        <dbReference type="Proteomes" id="UP001497600"/>
    </source>
</evidence>
<feature type="compositionally biased region" description="Polar residues" evidence="1">
    <location>
        <begin position="185"/>
        <end position="195"/>
    </location>
</feature>
<name>A0ABP0EBF2_9ASCO</name>
<evidence type="ECO:0000313" key="2">
    <source>
        <dbReference type="EMBL" id="CAK7901210.1"/>
    </source>
</evidence>
<dbReference type="Proteomes" id="UP001497600">
    <property type="component" value="Chromosome C"/>
</dbReference>
<feature type="compositionally biased region" description="Low complexity" evidence="1">
    <location>
        <begin position="285"/>
        <end position="299"/>
    </location>
</feature>
<feature type="region of interest" description="Disordered" evidence="1">
    <location>
        <begin position="172"/>
        <end position="299"/>
    </location>
</feature>
<feature type="region of interest" description="Disordered" evidence="1">
    <location>
        <begin position="481"/>
        <end position="507"/>
    </location>
</feature>
<protein>
    <submittedName>
        <fullName evidence="2">Uncharacterized protein</fullName>
    </submittedName>
</protein>
<dbReference type="PANTHER" id="PTHR28164">
    <property type="entry name" value="PROTEIN STB3"/>
    <property type="match status" value="1"/>
</dbReference>
<reference evidence="2 3" key="1">
    <citation type="submission" date="2024-01" db="EMBL/GenBank/DDBJ databases">
        <authorList>
            <consortium name="Genoscope - CEA"/>
            <person name="William W."/>
        </authorList>
    </citation>
    <scope>NUCLEOTIDE SEQUENCE [LARGE SCALE GENOMIC DNA]</scope>
    <source>
        <strain evidence="2 3">29B2s-10</strain>
    </source>
</reference>
<proteinExistence type="predicted"/>
<feature type="compositionally biased region" description="Low complexity" evidence="1">
    <location>
        <begin position="495"/>
        <end position="506"/>
    </location>
</feature>
<dbReference type="InterPro" id="IPR018818">
    <property type="entry name" value="Stb3"/>
</dbReference>